<dbReference type="Pfam" id="PF03881">
    <property type="entry name" value="Fructosamin_kin"/>
    <property type="match status" value="1"/>
</dbReference>
<keyword evidence="1" id="KW-0808">Transferase</keyword>
<dbReference type="Gene3D" id="1.10.510.10">
    <property type="entry name" value="Transferase(Phosphotransferase) domain 1"/>
    <property type="match status" value="1"/>
</dbReference>
<evidence type="ECO:0000313" key="3">
    <source>
        <dbReference type="Proteomes" id="UP000326711"/>
    </source>
</evidence>
<dbReference type="SUPFAM" id="SSF56112">
    <property type="entry name" value="Protein kinase-like (PK-like)"/>
    <property type="match status" value="1"/>
</dbReference>
<proteinExistence type="inferred from homology"/>
<dbReference type="PANTHER" id="PTHR12149:SF8">
    <property type="entry name" value="PROTEIN-RIBULOSAMINE 3-KINASE"/>
    <property type="match status" value="1"/>
</dbReference>
<protein>
    <submittedName>
        <fullName evidence="2">Fructosamine kinase</fullName>
    </submittedName>
</protein>
<dbReference type="Gene3D" id="1.20.1270.240">
    <property type="match status" value="1"/>
</dbReference>
<organism evidence="2 3">
    <name type="scientific">Corynebacterium urogenitale</name>
    <dbReference type="NCBI Taxonomy" id="2487892"/>
    <lineage>
        <taxon>Bacteria</taxon>
        <taxon>Bacillati</taxon>
        <taxon>Actinomycetota</taxon>
        <taxon>Actinomycetes</taxon>
        <taxon>Mycobacteriales</taxon>
        <taxon>Corynebacteriaceae</taxon>
        <taxon>Corynebacterium</taxon>
    </lineage>
</organism>
<keyword evidence="1 2" id="KW-0418">Kinase</keyword>
<dbReference type="GO" id="GO:0016301">
    <property type="term" value="F:kinase activity"/>
    <property type="evidence" value="ECO:0007669"/>
    <property type="project" value="UniProtKB-UniRule"/>
</dbReference>
<dbReference type="KEGG" id="cuo:CUROG_03550"/>
<gene>
    <name evidence="2" type="ORF">CUROG_03550</name>
</gene>
<dbReference type="InterPro" id="IPR016477">
    <property type="entry name" value="Fructo-/Ketosamine-3-kinase"/>
</dbReference>
<evidence type="ECO:0000313" key="2">
    <source>
        <dbReference type="EMBL" id="QFQ02089.1"/>
    </source>
</evidence>
<dbReference type="InterPro" id="IPR011009">
    <property type="entry name" value="Kinase-like_dom_sf"/>
</dbReference>
<dbReference type="EMBL" id="CP045032">
    <property type="protein sequence ID" value="QFQ02089.1"/>
    <property type="molecule type" value="Genomic_DNA"/>
</dbReference>
<dbReference type="PANTHER" id="PTHR12149">
    <property type="entry name" value="FRUCTOSAMINE 3 KINASE-RELATED PROTEIN"/>
    <property type="match status" value="1"/>
</dbReference>
<dbReference type="AlphaFoldDB" id="A0A5J6Z9T6"/>
<reference evidence="3" key="1">
    <citation type="submission" date="2019-10" db="EMBL/GenBank/DDBJ databases">
        <title>Complete genome sequence of Corynebacterium urogenitalis DSM 108747, isolated from the genital tract of a cow.</title>
        <authorList>
            <person name="Ruckert C."/>
            <person name="Ballas P."/>
            <person name="Wagener K."/>
            <person name="Drillich M."/>
            <person name="Kaempfer P."/>
            <person name="Busse H.-J."/>
            <person name="Ehling-Schulz M."/>
        </authorList>
    </citation>
    <scope>NUCLEOTIDE SEQUENCE [LARGE SCALE GENOMIC DNA]</scope>
    <source>
        <strain evidence="3">LMM 1652</strain>
    </source>
</reference>
<dbReference type="OrthoDB" id="5291879at2"/>
<comment type="similarity">
    <text evidence="1">Belongs to the fructosamine kinase family.</text>
</comment>
<evidence type="ECO:0000256" key="1">
    <source>
        <dbReference type="PIRNR" id="PIRNR006221"/>
    </source>
</evidence>
<dbReference type="RefSeq" id="WP_151902495.1">
    <property type="nucleotide sequence ID" value="NZ_CP045032.1"/>
</dbReference>
<accession>A0A5J6Z9T6</accession>
<name>A0A5J6Z9T6_9CORY</name>
<sequence length="295" mass="31167">MAQHNDAHDVPTYVKNNPGRAGDWEATGLRWLHGHAQAYSGAGEGSGLRVARVLERAGDRLVLERVTTSSPSAAAAENFGRGLAALHSRRQDLDGQSLRFGSGPAGWDGDGYQGPNDCLLPLPLTPTDSWGAFYADLLESLCTNAAGRDSFSTAHRAEIDTLLSRLRSSDFDATASPAPVHGDLWSGNVLWGGAGGGRAIRDGEELAGGDVGGAVLIDPAAHVGHPETDLAALQLFGAPHLERILGAYAEAAGLDRDWRERTPLHQLHLLFLHVAVFGDGYKSQAMSAVRASLTL</sequence>
<dbReference type="Proteomes" id="UP000326711">
    <property type="component" value="Chromosome"/>
</dbReference>
<dbReference type="PIRSF" id="PIRSF006221">
    <property type="entry name" value="Ketosamine-3-kinase"/>
    <property type="match status" value="1"/>
</dbReference>
<keyword evidence="3" id="KW-1185">Reference proteome</keyword>